<evidence type="ECO:0000313" key="1">
    <source>
        <dbReference type="EMBL" id="SFF52284.1"/>
    </source>
</evidence>
<proteinExistence type="predicted"/>
<dbReference type="STRING" id="655355.SAMN05216283_108124"/>
<dbReference type="EMBL" id="FONW01000008">
    <property type="protein sequence ID" value="SFF52284.1"/>
    <property type="molecule type" value="Genomic_DNA"/>
</dbReference>
<organism evidence="1 2">
    <name type="scientific">Sunxiuqinia elliptica</name>
    <dbReference type="NCBI Taxonomy" id="655355"/>
    <lineage>
        <taxon>Bacteria</taxon>
        <taxon>Pseudomonadati</taxon>
        <taxon>Bacteroidota</taxon>
        <taxon>Bacteroidia</taxon>
        <taxon>Marinilabiliales</taxon>
        <taxon>Prolixibacteraceae</taxon>
        <taxon>Sunxiuqinia</taxon>
    </lineage>
</organism>
<keyword evidence="2" id="KW-1185">Reference proteome</keyword>
<protein>
    <submittedName>
        <fullName evidence="1">Uncharacterized protein</fullName>
    </submittedName>
</protein>
<name>A0A1I2JCM8_9BACT</name>
<evidence type="ECO:0000313" key="2">
    <source>
        <dbReference type="Proteomes" id="UP000198964"/>
    </source>
</evidence>
<dbReference type="RefSeq" id="WP_093920636.1">
    <property type="nucleotide sequence ID" value="NZ_FONW01000008.1"/>
</dbReference>
<reference evidence="1 2" key="1">
    <citation type="submission" date="2016-10" db="EMBL/GenBank/DDBJ databases">
        <authorList>
            <person name="de Groot N.N."/>
        </authorList>
    </citation>
    <scope>NUCLEOTIDE SEQUENCE [LARGE SCALE GENOMIC DNA]</scope>
    <source>
        <strain evidence="1 2">CGMCC 1.9156</strain>
    </source>
</reference>
<dbReference type="PROSITE" id="PS51257">
    <property type="entry name" value="PROKAR_LIPOPROTEIN"/>
    <property type="match status" value="1"/>
</dbReference>
<dbReference type="AlphaFoldDB" id="A0A1I2JCM8"/>
<sequence>MKRNTLYSIFLALLVLALGCEEDDIRSEIGPDIQVQEEYLAFDGLNVGETVSIPVNVKSENGIKRLSYFFITETANGTETSDAVHFDDPAQPTSIQKEISFEAVPKTLEMVLVAFDSYNKSSEIHIPFENIRELPSLSFTDNVDYRETVFENKLLNISGTISSEHEVKKISYATIVNNESSSEQAIDFSNGESISFSAQVKVVKGLQEIIIKAENVYEGSVVDTFRIGAVVDDAVAITMENGITEISNLYAGQTNSLKGTIASGSDLVSFSYAIKQDGSYGEETAIPLGTPIDEFPFEISIEGETGMQAVRFSGENANSNKLELELAIQRVNLPLVYLKDVELTTEIGAGKPNWFAAYQAPHVFDQSSAAQHQEMMDVALVVRGSALRFLSATVYEAGSYLPLISPYLEGFTQATYSVVTSNRGSITPESFSSLAFDEDLENFIQDKVIASNADGGENYNVAGTNRRTSSDLEANKGLIIGWGSYQDGKANNEQFALIYVKEVSLTDGIGRVKFDIKYPQPDYRTEYNPVSIKPYR</sequence>
<dbReference type="Proteomes" id="UP000198964">
    <property type="component" value="Unassembled WGS sequence"/>
</dbReference>
<gene>
    <name evidence="1" type="ORF">SAMN05216283_108124</name>
</gene>
<accession>A0A1I2JCM8</accession>